<keyword evidence="2" id="KW-1185">Reference proteome</keyword>
<evidence type="ECO:0000313" key="1">
    <source>
        <dbReference type="EMBL" id="XKR70219.1"/>
    </source>
</evidence>
<dbReference type="Proteomes" id="UP001234913">
    <property type="component" value="Chromosome"/>
</dbReference>
<gene>
    <name evidence="1" type="ORF">QUC96_005190</name>
</gene>
<accession>A0ACD5FQE9</accession>
<proteinExistence type="predicted"/>
<sequence length="202" mass="22647">MKNNFLHIEAFEKERSNPKVLLKFLLLFLLSCITAFISISLTDYTSILKDLDLASTDIDSALTLFKILGIIMSIIIYIFIFLMYFVITLIIAKVANLNVEVKSILAATLLMLIIISFIQIVILSIQWIFGLQLPDINIGSLNVLSPGQPILGAINIQNILTAWLFGVVLYSTCHLSKKWAWIFAMIHLIFTILIGVIGFLVA</sequence>
<protein>
    <submittedName>
        <fullName evidence="1">Uncharacterized protein</fullName>
    </submittedName>
</protein>
<name>A0ACD5FQE9_STAHY</name>
<evidence type="ECO:0000313" key="2">
    <source>
        <dbReference type="Proteomes" id="UP001234913"/>
    </source>
</evidence>
<dbReference type="EMBL" id="CP171742">
    <property type="protein sequence ID" value="XKR70219.1"/>
    <property type="molecule type" value="Genomic_DNA"/>
</dbReference>
<organism evidence="1 2">
    <name type="scientific">Staphylococcus hyicus</name>
    <dbReference type="NCBI Taxonomy" id="1284"/>
    <lineage>
        <taxon>Bacteria</taxon>
        <taxon>Bacillati</taxon>
        <taxon>Bacillota</taxon>
        <taxon>Bacilli</taxon>
        <taxon>Bacillales</taxon>
        <taxon>Staphylococcaceae</taxon>
        <taxon>Staphylococcus</taxon>
    </lineage>
</organism>
<reference evidence="1" key="1">
    <citation type="submission" date="2024-09" db="EMBL/GenBank/DDBJ databases">
        <authorList>
            <person name="Gagne-Thivierge C."/>
        </authorList>
    </citation>
    <scope>NUCLEOTIDE SEQUENCE</scope>
    <source>
        <strain evidence="1">SC310</strain>
    </source>
</reference>